<dbReference type="AlphaFoldDB" id="A0A8S1E1C8"/>
<keyword evidence="2" id="KW-1185">Reference proteome</keyword>
<dbReference type="Proteomes" id="UP000494165">
    <property type="component" value="Unassembled WGS sequence"/>
</dbReference>
<dbReference type="EMBL" id="CADEPI010000553">
    <property type="protein sequence ID" value="CAB3387238.1"/>
    <property type="molecule type" value="Genomic_DNA"/>
</dbReference>
<evidence type="ECO:0000313" key="2">
    <source>
        <dbReference type="Proteomes" id="UP000494165"/>
    </source>
</evidence>
<accession>A0A8S1E1C8</accession>
<organism evidence="1 2">
    <name type="scientific">Cloeon dipterum</name>
    <dbReference type="NCBI Taxonomy" id="197152"/>
    <lineage>
        <taxon>Eukaryota</taxon>
        <taxon>Metazoa</taxon>
        <taxon>Ecdysozoa</taxon>
        <taxon>Arthropoda</taxon>
        <taxon>Hexapoda</taxon>
        <taxon>Insecta</taxon>
        <taxon>Pterygota</taxon>
        <taxon>Palaeoptera</taxon>
        <taxon>Ephemeroptera</taxon>
        <taxon>Pisciforma</taxon>
        <taxon>Baetidae</taxon>
        <taxon>Cloeon</taxon>
    </lineage>
</organism>
<protein>
    <submittedName>
        <fullName evidence="1">Uncharacterized protein</fullName>
    </submittedName>
</protein>
<reference evidence="1 2" key="1">
    <citation type="submission" date="2020-04" db="EMBL/GenBank/DDBJ databases">
        <authorList>
            <person name="Alioto T."/>
            <person name="Alioto T."/>
            <person name="Gomez Garrido J."/>
        </authorList>
    </citation>
    <scope>NUCLEOTIDE SEQUENCE [LARGE SCALE GENOMIC DNA]</scope>
</reference>
<proteinExistence type="predicted"/>
<name>A0A8S1E1C8_9INSE</name>
<comment type="caution">
    <text evidence="1">The sequence shown here is derived from an EMBL/GenBank/DDBJ whole genome shotgun (WGS) entry which is preliminary data.</text>
</comment>
<gene>
    <name evidence="1" type="ORF">CLODIP_2_CD16063</name>
</gene>
<sequence>MYLKRPTADGRAVARTSHFNLRCGSRWCEHWPPWPSAHSWCPKEARPFRRVCRTLKITTRTRPLWMVTQEGDGIFFKLKTREGRPSTAASI</sequence>
<evidence type="ECO:0000313" key="1">
    <source>
        <dbReference type="EMBL" id="CAB3387238.1"/>
    </source>
</evidence>